<name>A0A221UVE8_9FLAO</name>
<protein>
    <submittedName>
        <fullName evidence="2">Relaxase/Mobilization nuclease domain protein</fullName>
    </submittedName>
</protein>
<gene>
    <name evidence="2" type="ORF">AREALGSMS7_01767</name>
</gene>
<dbReference type="RefSeq" id="WP_093978039.1">
    <property type="nucleotide sequence ID" value="NZ_CP022515.1"/>
</dbReference>
<dbReference type="EMBL" id="CP022515">
    <property type="protein sequence ID" value="ASO05233.1"/>
    <property type="molecule type" value="Genomic_DNA"/>
</dbReference>
<dbReference type="KEGG" id="aalg:AREALGSMS7_01767"/>
<dbReference type="InterPro" id="IPR005094">
    <property type="entry name" value="Endonuclease_MobA/VirD2"/>
</dbReference>
<organism evidence="2 3">
    <name type="scientific">Arenibacter algicola</name>
    <dbReference type="NCBI Taxonomy" id="616991"/>
    <lineage>
        <taxon>Bacteria</taxon>
        <taxon>Pseudomonadati</taxon>
        <taxon>Bacteroidota</taxon>
        <taxon>Flavobacteriia</taxon>
        <taxon>Flavobacteriales</taxon>
        <taxon>Flavobacteriaceae</taxon>
        <taxon>Arenibacter</taxon>
    </lineage>
</organism>
<reference evidence="2 3" key="1">
    <citation type="submission" date="2017-07" db="EMBL/GenBank/DDBJ databases">
        <title>Genome Sequence of Arenibacter algicola Strain SMS7 Isolated from a culture of the Diatom Skeletonema marinoi.</title>
        <authorList>
            <person name="Topel M."/>
            <person name="Pinder M.I.M."/>
            <person name="Johansson O.N."/>
            <person name="Kourtchenko O."/>
            <person name="Godhe A."/>
            <person name="Clarke A.K."/>
        </authorList>
    </citation>
    <scope>NUCLEOTIDE SEQUENCE [LARGE SCALE GENOMIC DNA]</scope>
    <source>
        <strain evidence="2 3">SMS7</strain>
    </source>
</reference>
<evidence type="ECO:0000313" key="2">
    <source>
        <dbReference type="EMBL" id="ASO05233.1"/>
    </source>
</evidence>
<proteinExistence type="predicted"/>
<evidence type="ECO:0000259" key="1">
    <source>
        <dbReference type="Pfam" id="PF03432"/>
    </source>
</evidence>
<evidence type="ECO:0000313" key="3">
    <source>
        <dbReference type="Proteomes" id="UP000204551"/>
    </source>
</evidence>
<feature type="domain" description="MobA/VirD2-like nuclease" evidence="1">
    <location>
        <begin position="17"/>
        <end position="146"/>
    </location>
</feature>
<accession>A0A221UVE8</accession>
<dbReference type="AlphaFoldDB" id="A0A221UVE8"/>
<dbReference type="Pfam" id="PF03432">
    <property type="entry name" value="Relaxase"/>
    <property type="match status" value="1"/>
</dbReference>
<dbReference type="Proteomes" id="UP000204551">
    <property type="component" value="Chromosome"/>
</dbReference>
<sequence length="289" mass="32822">MIGKGKSISHTRASMQYGWNQEKDAEVVYSKHLAGETPEQITEEFKIIQEQNARCTNNTLSFVLSPTIQEGKELSAKSLGEITDKFLKEMKLQEHQAIGFVHRDQQHTHVHLYVNRIDFSGRAYNDSFIGKRSQQAAENVAKEMGLTTAREVQQEKLDRIKLIRFEIKQIHEKVMAEHRPKDLDRYIKLMEEKDIKVVPSINKSNRLQGFRFEFKGHSLKGSEVHRSMSGSRLVMGIGENAGKGFVKNKDNTVSLMGRATQLSGNIAIKLAKTVIKQSIQKSAGFEMGY</sequence>